<dbReference type="OrthoDB" id="8613261at2"/>
<gene>
    <name evidence="5" type="ORF">HK44_017640</name>
</gene>
<evidence type="ECO:0000259" key="4">
    <source>
        <dbReference type="Pfam" id="PF00717"/>
    </source>
</evidence>
<dbReference type="GO" id="GO:0003677">
    <property type="term" value="F:DNA binding"/>
    <property type="evidence" value="ECO:0007669"/>
    <property type="project" value="UniProtKB-KW"/>
</dbReference>
<keyword evidence="2" id="KW-0238">DNA-binding</keyword>
<dbReference type="InterPro" id="IPR036286">
    <property type="entry name" value="LexA/Signal_pep-like_sf"/>
</dbReference>
<name>A0A010RQZ4_PSEFL</name>
<dbReference type="RefSeq" id="WP_019693834.1">
    <property type="nucleotide sequence ID" value="NZ_AFOY02000023.1"/>
</dbReference>
<dbReference type="InterPro" id="IPR039418">
    <property type="entry name" value="LexA-like"/>
</dbReference>
<dbReference type="HOGENOM" id="CLU_066192_1_4_6"/>
<feature type="domain" description="Peptidase S24/S26A/S26B/S26C" evidence="4">
    <location>
        <begin position="113"/>
        <end position="234"/>
    </location>
</feature>
<comment type="caution">
    <text evidence="5">The sequence shown here is derived from an EMBL/GenBank/DDBJ whole genome shotgun (WGS) entry which is preliminary data.</text>
</comment>
<dbReference type="AlphaFoldDB" id="A0A010RQZ4"/>
<dbReference type="eggNOG" id="COG2932">
    <property type="taxonomic scope" value="Bacteria"/>
</dbReference>
<dbReference type="Gene3D" id="2.10.109.10">
    <property type="entry name" value="Umud Fragment, subunit A"/>
    <property type="match status" value="1"/>
</dbReference>
<reference evidence="5 6" key="1">
    <citation type="journal article" date="2011" name="J. Bacteriol.">
        <title>Draft genome sequence of the polycyclic aromatic hydrocarbon-degrading, genetically engineered bioluminescent bioreporter Pseudomonas fluorescens HK44.</title>
        <authorList>
            <person name="Chauhan A."/>
            <person name="Layton A.C."/>
            <person name="Williams D.E."/>
            <person name="Smartt A.E."/>
            <person name="Ripp S."/>
            <person name="Karpinets T.V."/>
            <person name="Brown S.D."/>
            <person name="Sayler G.S."/>
        </authorList>
    </citation>
    <scope>NUCLEOTIDE SEQUENCE [LARGE SCALE GENOMIC DNA]</scope>
    <source>
        <strain evidence="5 6">HK44</strain>
    </source>
</reference>
<dbReference type="CDD" id="cd06529">
    <property type="entry name" value="S24_LexA-like"/>
    <property type="match status" value="1"/>
</dbReference>
<dbReference type="PANTHER" id="PTHR40661:SF2">
    <property type="entry name" value="HTH-TYPE TRANSCRIPTIONAL REGULATOR PRTR"/>
    <property type="match status" value="1"/>
</dbReference>
<dbReference type="Gene3D" id="1.10.260.40">
    <property type="entry name" value="lambda repressor-like DNA-binding domains"/>
    <property type="match status" value="1"/>
</dbReference>
<dbReference type="SUPFAM" id="SSF51306">
    <property type="entry name" value="LexA/Signal peptidase"/>
    <property type="match status" value="1"/>
</dbReference>
<evidence type="ECO:0000256" key="3">
    <source>
        <dbReference type="ARBA" id="ARBA00023163"/>
    </source>
</evidence>
<dbReference type="PATRIC" id="fig|1042209.11.peg.5692"/>
<sequence length="249" mass="28129">MKKHKCGPRFKALLKEVNITPTEFAAFCNVEPQHVNNWYIRGVPYPRMDEIARLLSVNSLWLIKGEGPRHPGPGQLADQTGNVYEAQETRGVYTVNVDSLDVEIPLYKEVPTAYGASDTQVAEIPGEFIRLPRHYLESLEVEPAQAICVPMVGDSMSEKIADGSTLAIDRSLTQVVDGQIYALEHAGMLRIKYLHRLPSGALRLRSHNSNDYPDEIFSAKQIEEQNIEILGWVFWWSTLNKQRPPVPFC</sequence>
<keyword evidence="3" id="KW-0804">Transcription</keyword>
<dbReference type="Proteomes" id="UP000022611">
    <property type="component" value="Unassembled WGS sequence"/>
</dbReference>
<evidence type="ECO:0000256" key="2">
    <source>
        <dbReference type="ARBA" id="ARBA00023125"/>
    </source>
</evidence>
<evidence type="ECO:0000313" key="6">
    <source>
        <dbReference type="Proteomes" id="UP000022611"/>
    </source>
</evidence>
<evidence type="ECO:0000256" key="1">
    <source>
        <dbReference type="ARBA" id="ARBA00023015"/>
    </source>
</evidence>
<keyword evidence="1" id="KW-0805">Transcription regulation</keyword>
<organism evidence="5 6">
    <name type="scientific">Pseudomonas fluorescens HK44</name>
    <dbReference type="NCBI Taxonomy" id="1042209"/>
    <lineage>
        <taxon>Bacteria</taxon>
        <taxon>Pseudomonadati</taxon>
        <taxon>Pseudomonadota</taxon>
        <taxon>Gammaproteobacteria</taxon>
        <taxon>Pseudomonadales</taxon>
        <taxon>Pseudomonadaceae</taxon>
        <taxon>Pseudomonas</taxon>
    </lineage>
</organism>
<proteinExistence type="predicted"/>
<evidence type="ECO:0000313" key="5">
    <source>
        <dbReference type="EMBL" id="EXF91454.1"/>
    </source>
</evidence>
<dbReference type="EMBL" id="AFOY02000023">
    <property type="protein sequence ID" value="EXF91454.1"/>
    <property type="molecule type" value="Genomic_DNA"/>
</dbReference>
<dbReference type="PANTHER" id="PTHR40661">
    <property type="match status" value="1"/>
</dbReference>
<accession>A0A010RQZ4</accession>
<dbReference type="InterPro" id="IPR015927">
    <property type="entry name" value="Peptidase_S24_S26A/B/C"/>
</dbReference>
<protein>
    <submittedName>
        <fullName evidence="5">Transcriptional regulator</fullName>
    </submittedName>
</protein>
<dbReference type="InterPro" id="IPR010982">
    <property type="entry name" value="Lambda_DNA-bd_dom_sf"/>
</dbReference>
<dbReference type="Pfam" id="PF00717">
    <property type="entry name" value="Peptidase_S24"/>
    <property type="match status" value="1"/>
</dbReference>